<name>A0ACA9LZ32_9GLOM</name>
<evidence type="ECO:0000313" key="2">
    <source>
        <dbReference type="Proteomes" id="UP000789366"/>
    </source>
</evidence>
<gene>
    <name evidence="1" type="ORF">SPELUC_LOCUS5185</name>
</gene>
<protein>
    <submittedName>
        <fullName evidence="1">1904_t:CDS:1</fullName>
    </submittedName>
</protein>
<dbReference type="Proteomes" id="UP000789366">
    <property type="component" value="Unassembled WGS sequence"/>
</dbReference>
<keyword evidence="2" id="KW-1185">Reference proteome</keyword>
<proteinExistence type="predicted"/>
<feature type="non-terminal residue" evidence="1">
    <location>
        <position position="1"/>
    </location>
</feature>
<reference evidence="1" key="1">
    <citation type="submission" date="2021-06" db="EMBL/GenBank/DDBJ databases">
        <authorList>
            <person name="Kallberg Y."/>
            <person name="Tangrot J."/>
            <person name="Rosling A."/>
        </authorList>
    </citation>
    <scope>NUCLEOTIDE SEQUENCE</scope>
    <source>
        <strain evidence="1">28 12/20/2015</strain>
    </source>
</reference>
<dbReference type="EMBL" id="CAJVPW010005139">
    <property type="protein sequence ID" value="CAG8550546.1"/>
    <property type="molecule type" value="Genomic_DNA"/>
</dbReference>
<sequence>RKISNIENTPLAAINLIYRELFETQTEHFRLAVKKKVTIVVSGIRRSLREDLLYSGPNYTSSLVIYRNSEIYLIWQQVLEDQCSLQYGMYQNQDHFALFGLRDSKVQILLANDACTTCTSLQ</sequence>
<comment type="caution">
    <text evidence="1">The sequence shown here is derived from an EMBL/GenBank/DDBJ whole genome shotgun (WGS) entry which is preliminary data.</text>
</comment>
<organism evidence="1 2">
    <name type="scientific">Cetraspora pellucida</name>
    <dbReference type="NCBI Taxonomy" id="1433469"/>
    <lineage>
        <taxon>Eukaryota</taxon>
        <taxon>Fungi</taxon>
        <taxon>Fungi incertae sedis</taxon>
        <taxon>Mucoromycota</taxon>
        <taxon>Glomeromycotina</taxon>
        <taxon>Glomeromycetes</taxon>
        <taxon>Diversisporales</taxon>
        <taxon>Gigasporaceae</taxon>
        <taxon>Cetraspora</taxon>
    </lineage>
</organism>
<evidence type="ECO:0000313" key="1">
    <source>
        <dbReference type="EMBL" id="CAG8550546.1"/>
    </source>
</evidence>
<accession>A0ACA9LZ32</accession>